<dbReference type="EMBL" id="LSRX01000594">
    <property type="protein sequence ID" value="OLP93121.1"/>
    <property type="molecule type" value="Genomic_DNA"/>
</dbReference>
<proteinExistence type="predicted"/>
<organism evidence="2 3">
    <name type="scientific">Symbiodinium microadriaticum</name>
    <name type="common">Dinoflagellate</name>
    <name type="synonym">Zooxanthella microadriatica</name>
    <dbReference type="NCBI Taxonomy" id="2951"/>
    <lineage>
        <taxon>Eukaryota</taxon>
        <taxon>Sar</taxon>
        <taxon>Alveolata</taxon>
        <taxon>Dinophyceae</taxon>
        <taxon>Suessiales</taxon>
        <taxon>Symbiodiniaceae</taxon>
        <taxon>Symbiodinium</taxon>
    </lineage>
</organism>
<feature type="region of interest" description="Disordered" evidence="1">
    <location>
        <begin position="1"/>
        <end position="39"/>
    </location>
</feature>
<comment type="caution">
    <text evidence="2">The sequence shown here is derived from an EMBL/GenBank/DDBJ whole genome shotgun (WGS) entry which is preliminary data.</text>
</comment>
<keyword evidence="3" id="KW-1185">Reference proteome</keyword>
<evidence type="ECO:0000313" key="2">
    <source>
        <dbReference type="EMBL" id="OLP93121.1"/>
    </source>
</evidence>
<reference evidence="2 3" key="1">
    <citation type="submission" date="2016-02" db="EMBL/GenBank/DDBJ databases">
        <title>Genome analysis of coral dinoflagellate symbionts highlights evolutionary adaptations to a symbiotic lifestyle.</title>
        <authorList>
            <person name="Aranda M."/>
            <person name="Li Y."/>
            <person name="Liew Y.J."/>
            <person name="Baumgarten S."/>
            <person name="Simakov O."/>
            <person name="Wilson M."/>
            <person name="Piel J."/>
            <person name="Ashoor H."/>
            <person name="Bougouffa S."/>
            <person name="Bajic V.B."/>
            <person name="Ryu T."/>
            <person name="Ravasi T."/>
            <person name="Bayer T."/>
            <person name="Micklem G."/>
            <person name="Kim H."/>
            <person name="Bhak J."/>
            <person name="Lajeunesse T.C."/>
            <person name="Voolstra C.R."/>
        </authorList>
    </citation>
    <scope>NUCLEOTIDE SEQUENCE [LARGE SCALE GENOMIC DNA]</scope>
    <source>
        <strain evidence="2 3">CCMP2467</strain>
    </source>
</reference>
<protein>
    <submittedName>
        <fullName evidence="2">Uncharacterized protein</fullName>
    </submittedName>
</protein>
<dbReference type="OrthoDB" id="411209at2759"/>
<accession>A0A1Q9DD64</accession>
<evidence type="ECO:0000256" key="1">
    <source>
        <dbReference type="SAM" id="MobiDB-lite"/>
    </source>
</evidence>
<gene>
    <name evidence="2" type="ORF">AK812_SmicGene24990</name>
</gene>
<feature type="compositionally biased region" description="Polar residues" evidence="1">
    <location>
        <begin position="17"/>
        <end position="30"/>
    </location>
</feature>
<dbReference type="AlphaFoldDB" id="A0A1Q9DD64"/>
<sequence>MAASASTARVKLPAEPSKSSSTNGMLSQRLSRAASEAESTMATTILPHSMSTTQLAAPDSVSEQEAEDLKSIVAQLEVMQAQQRSPQQPNLKLDSFIAQLIAGHPERRHRMAVLTKSALLRKKILSIVPAGGRALGASVLGSTYEWRMHSLPDVFSDCNWPKASHNNYGIHHLPGGGSHHDRLLRSPADKRTHHPILPSSEYYSFPRAKRFPGTHANGELNPEEVQKRAVPGPGTYMKSIPGGSAFSVDGGESVILGANHTYPWKKSLGRQINPIESDATSLLSAPCFTFPKTRRTVSDTTAGHGLQDGGPVKTDTGCLSPGFVYELHSTMRPLYGQRTLDGTQSCVRRKIRQRLKDGHVKKRVRCIPMPLEAPVDPE</sequence>
<dbReference type="Proteomes" id="UP000186817">
    <property type="component" value="Unassembled WGS sequence"/>
</dbReference>
<name>A0A1Q9DD64_SYMMI</name>
<evidence type="ECO:0000313" key="3">
    <source>
        <dbReference type="Proteomes" id="UP000186817"/>
    </source>
</evidence>